<accession>A0AA95GNP5</accession>
<dbReference type="Pfam" id="PF13678">
    <property type="entry name" value="Peptidase_M85"/>
    <property type="match status" value="1"/>
</dbReference>
<gene>
    <name evidence="1" type="ORF">QE210_01800</name>
</gene>
<dbReference type="InterPro" id="IPR025208">
    <property type="entry name" value="Peptidase_M85"/>
</dbReference>
<sequence>MQNNQDQVNQNEIFRKMDNYAEYVVTNGARAELSSRQIEEMIIDVRRTINDRASLLVDPHTAIAIEDTIHEALLFSQTFRRAVVFSLRVERSRLNFSHNSVLPNLYYMNFYELRDRDRRFQDITPEEISASTVDTVPIIGNPATGCLVEDIYQNIICISVAPNYWSEHYQFWQYVLIHEIIHAITNAGDPPEGEERIGPTDILAYRIASEMDLRIQRFNNYYSLERIRAIYEHDFACLCETIYRHHEHPTEVINRLFAINFFVENRPEDLNNHPPQYFRYLLPDHLFCDDNDVQLGSAFFMGASASHCKNNLFAAKYENIIFSENLPLTQFHLEKYNLVIAAEAFLRAKNGGGFKSKNYSSWKKWYQELDWKPIFPYGIYDYGVDEAEGNAIFSPHGLLFNDGSFSIGVTGKDVKKYGYNDNWSTLAANNWSLPYAGQMLFDKNGRPVVIIITTDVEGFFGSGYSFIYNKGKWEYESKDDWDERRFAGRTESLDPYAPRFLIKNI</sequence>
<organism evidence="1 2">
    <name type="scientific">Arsenophonus nasoniae</name>
    <name type="common">son-killer infecting Nasonia vitripennis</name>
    <dbReference type="NCBI Taxonomy" id="638"/>
    <lineage>
        <taxon>Bacteria</taxon>
        <taxon>Pseudomonadati</taxon>
        <taxon>Pseudomonadota</taxon>
        <taxon>Gammaproteobacteria</taxon>
        <taxon>Enterobacterales</taxon>
        <taxon>Morganellaceae</taxon>
        <taxon>Arsenophonus</taxon>
    </lineage>
</organism>
<evidence type="ECO:0000313" key="1">
    <source>
        <dbReference type="EMBL" id="WGM01888.1"/>
    </source>
</evidence>
<evidence type="ECO:0000313" key="2">
    <source>
        <dbReference type="Proteomes" id="UP001177595"/>
    </source>
</evidence>
<reference evidence="1" key="1">
    <citation type="submission" date="2023-04" db="EMBL/GenBank/DDBJ databases">
        <title>Genome dynamics across the evolutionary transition to endosymbiosis.</title>
        <authorList>
            <person name="Siozios S."/>
            <person name="Nadal-Jimenez P."/>
            <person name="Azagi T."/>
            <person name="Sprong H."/>
            <person name="Frost C.L."/>
            <person name="Parratt S.R."/>
            <person name="Taylor G."/>
            <person name="Brettell L."/>
            <person name="Lew K.C."/>
            <person name="Croft L."/>
            <person name="King K.C."/>
            <person name="Brockhurst M.A."/>
            <person name="Hypsa V."/>
            <person name="Novakova E."/>
            <person name="Darby A.C."/>
            <person name="Hurst G.D.D."/>
        </authorList>
    </citation>
    <scope>NUCLEOTIDE SEQUENCE</scope>
    <source>
        <strain evidence="1">APv</strain>
    </source>
</reference>
<proteinExistence type="predicted"/>
<name>A0AA95GNP5_9GAMM</name>
<protein>
    <submittedName>
        <fullName evidence="1">M85 family metallopeptidase</fullName>
    </submittedName>
</protein>
<dbReference type="RefSeq" id="WP_280625322.1">
    <property type="nucleotide sequence ID" value="NZ_CP123504.1"/>
</dbReference>
<dbReference type="AlphaFoldDB" id="A0AA95GNP5"/>
<dbReference type="Proteomes" id="UP001177595">
    <property type="component" value="Chromosome"/>
</dbReference>
<dbReference type="EMBL" id="CP123504">
    <property type="protein sequence ID" value="WGM01888.1"/>
    <property type="molecule type" value="Genomic_DNA"/>
</dbReference>